<accession>A0ABQ7S8P1</accession>
<keyword evidence="5 6" id="KW-0472">Membrane</keyword>
<evidence type="ECO:0000313" key="7">
    <source>
        <dbReference type="EMBL" id="KAG9509595.1"/>
    </source>
</evidence>
<keyword evidence="4 6" id="KW-1133">Transmembrane helix</keyword>
<name>A0ABQ7S8P1_9ACAR</name>
<keyword evidence="8" id="KW-1185">Reference proteome</keyword>
<evidence type="ECO:0000256" key="4">
    <source>
        <dbReference type="ARBA" id="ARBA00022989"/>
    </source>
</evidence>
<comment type="caution">
    <text evidence="7">The sequence shown here is derived from an EMBL/GenBank/DDBJ whole genome shotgun (WGS) entry which is preliminary data.</text>
</comment>
<protein>
    <submittedName>
        <fullName evidence="7">Protein RER1</fullName>
    </submittedName>
</protein>
<comment type="subcellular location">
    <subcellularLocation>
        <location evidence="1">Membrane</location>
        <topology evidence="1">Multi-pass membrane protein</topology>
    </subcellularLocation>
</comment>
<gene>
    <name evidence="7" type="primary">RER1</name>
    <name evidence="7" type="ORF">GZH46_01880</name>
</gene>
<keyword evidence="3 6" id="KW-0812">Transmembrane</keyword>
<dbReference type="EMBL" id="JAIFTH010000407">
    <property type="protein sequence ID" value="KAG9509595.1"/>
    <property type="molecule type" value="Genomic_DNA"/>
</dbReference>
<evidence type="ECO:0000313" key="8">
    <source>
        <dbReference type="Proteomes" id="UP000825002"/>
    </source>
</evidence>
<feature type="transmembrane region" description="Helical" evidence="6">
    <location>
        <begin position="64"/>
        <end position="83"/>
    </location>
</feature>
<dbReference type="PANTHER" id="PTHR10743">
    <property type="entry name" value="PROTEIN RER1"/>
    <property type="match status" value="1"/>
</dbReference>
<evidence type="ECO:0000256" key="6">
    <source>
        <dbReference type="SAM" id="Phobius"/>
    </source>
</evidence>
<dbReference type="PIRSF" id="PIRSF016013">
    <property type="entry name" value="AtER_Rer1p"/>
    <property type="match status" value="1"/>
</dbReference>
<evidence type="ECO:0000256" key="2">
    <source>
        <dbReference type="ARBA" id="ARBA00006070"/>
    </source>
</evidence>
<proteinExistence type="inferred from homology"/>
<evidence type="ECO:0000256" key="5">
    <source>
        <dbReference type="ARBA" id="ARBA00023136"/>
    </source>
</evidence>
<dbReference type="Proteomes" id="UP000825002">
    <property type="component" value="Unassembled WGS sequence"/>
</dbReference>
<reference evidence="7 8" key="1">
    <citation type="submission" date="2020-10" db="EMBL/GenBank/DDBJ databases">
        <authorList>
            <person name="Klimov P.B."/>
            <person name="Dyachkov S.M."/>
            <person name="Chetverikov P.E."/>
        </authorList>
    </citation>
    <scope>NUCLEOTIDE SEQUENCE [LARGE SCALE GENOMIC DNA]</scope>
    <source>
        <strain evidence="7">BMOC 18-1129-001#AD2665</strain>
        <tissue evidence="7">Entire mites</tissue>
    </source>
</reference>
<evidence type="ECO:0000256" key="3">
    <source>
        <dbReference type="ARBA" id="ARBA00022692"/>
    </source>
</evidence>
<dbReference type="PANTHER" id="PTHR10743:SF0">
    <property type="entry name" value="PROTEIN RER1"/>
    <property type="match status" value="1"/>
</dbReference>
<sequence length="208" mass="24530">MESTDSPFQSTGQQSSALSRWSRALNQRYQLLLDLWTPHVASRWCFSVFILLLFMVRVVVSQGWYIVCYGLSIYYLNLFIGFLSPKIDPAFQADDFDDDDQSGPMLPTSANEEFRPFIRRLPEFKFWLQATRATLFSLFLSMFRVFDLPVFWPILLLYFILLFMMTMRQQIKHMWKYRYVPWSRGKQRYGSNVGGTKDDAARLFGTPT</sequence>
<organism evidence="7 8">
    <name type="scientific">Fragariocoptes setiger</name>
    <dbReference type="NCBI Taxonomy" id="1670756"/>
    <lineage>
        <taxon>Eukaryota</taxon>
        <taxon>Metazoa</taxon>
        <taxon>Ecdysozoa</taxon>
        <taxon>Arthropoda</taxon>
        <taxon>Chelicerata</taxon>
        <taxon>Arachnida</taxon>
        <taxon>Acari</taxon>
        <taxon>Acariformes</taxon>
        <taxon>Trombidiformes</taxon>
        <taxon>Prostigmata</taxon>
        <taxon>Eupodina</taxon>
        <taxon>Eriophyoidea</taxon>
        <taxon>Phytoptidae</taxon>
        <taxon>Fragariocoptes</taxon>
    </lineage>
</organism>
<feature type="transmembrane region" description="Helical" evidence="6">
    <location>
        <begin position="40"/>
        <end position="58"/>
    </location>
</feature>
<dbReference type="Pfam" id="PF03248">
    <property type="entry name" value="Rer1"/>
    <property type="match status" value="1"/>
</dbReference>
<evidence type="ECO:0000256" key="1">
    <source>
        <dbReference type="ARBA" id="ARBA00004141"/>
    </source>
</evidence>
<dbReference type="InterPro" id="IPR004932">
    <property type="entry name" value="Rer1"/>
</dbReference>
<feature type="transmembrane region" description="Helical" evidence="6">
    <location>
        <begin position="150"/>
        <end position="167"/>
    </location>
</feature>
<feature type="non-terminal residue" evidence="7">
    <location>
        <position position="1"/>
    </location>
</feature>
<comment type="similarity">
    <text evidence="2">Belongs to the RER1 family.</text>
</comment>